<organism evidence="2 3">
    <name type="scientific">Chelonia mydas</name>
    <name type="common">Green sea-turtle</name>
    <name type="synonym">Chelonia agassizi</name>
    <dbReference type="NCBI Taxonomy" id="8469"/>
    <lineage>
        <taxon>Eukaryota</taxon>
        <taxon>Metazoa</taxon>
        <taxon>Chordata</taxon>
        <taxon>Craniata</taxon>
        <taxon>Vertebrata</taxon>
        <taxon>Euteleostomi</taxon>
        <taxon>Archelosauria</taxon>
        <taxon>Testudinata</taxon>
        <taxon>Testudines</taxon>
        <taxon>Cryptodira</taxon>
        <taxon>Durocryptodira</taxon>
        <taxon>Americhelydia</taxon>
        <taxon>Chelonioidea</taxon>
        <taxon>Cheloniidae</taxon>
        <taxon>Chelonia</taxon>
    </lineage>
</organism>
<reference evidence="3" key="1">
    <citation type="journal article" date="2013" name="Nat. Genet.">
        <title>The draft genomes of soft-shell turtle and green sea turtle yield insights into the development and evolution of the turtle-specific body plan.</title>
        <authorList>
            <person name="Wang Z."/>
            <person name="Pascual-Anaya J."/>
            <person name="Zadissa A."/>
            <person name="Li W."/>
            <person name="Niimura Y."/>
            <person name="Huang Z."/>
            <person name="Li C."/>
            <person name="White S."/>
            <person name="Xiong Z."/>
            <person name="Fang D."/>
            <person name="Wang B."/>
            <person name="Ming Y."/>
            <person name="Chen Y."/>
            <person name="Zheng Y."/>
            <person name="Kuraku S."/>
            <person name="Pignatelli M."/>
            <person name="Herrero J."/>
            <person name="Beal K."/>
            <person name="Nozawa M."/>
            <person name="Li Q."/>
            <person name="Wang J."/>
            <person name="Zhang H."/>
            <person name="Yu L."/>
            <person name="Shigenobu S."/>
            <person name="Wang J."/>
            <person name="Liu J."/>
            <person name="Flicek P."/>
            <person name="Searle S."/>
            <person name="Wang J."/>
            <person name="Kuratani S."/>
            <person name="Yin Y."/>
            <person name="Aken B."/>
            <person name="Zhang G."/>
            <person name="Irie N."/>
        </authorList>
    </citation>
    <scope>NUCLEOTIDE SEQUENCE [LARGE SCALE GENOMIC DNA]</scope>
</reference>
<evidence type="ECO:0000313" key="3">
    <source>
        <dbReference type="Proteomes" id="UP000031443"/>
    </source>
</evidence>
<proteinExistence type="predicted"/>
<gene>
    <name evidence="2" type="ORF">UY3_13570</name>
</gene>
<name>M7AV59_CHEMY</name>
<accession>M7AV59</accession>
<evidence type="ECO:0000256" key="1">
    <source>
        <dbReference type="SAM" id="MobiDB-lite"/>
    </source>
</evidence>
<sequence length="163" mass="17684">MAKEPKPGQRALYNTYSAAGVLRIRLRNMVCSPTPQTKSCVVKVGPAPGAVIGEGMSKQQKLVSPPSLGPGWLDSRNKILPLLPAAKLFCNRWRNNCADCWRGHVLLLRHSRPRVRPIVAPTVRGSPLQANGGYGKGGQHIPRPALLSTRQVNKPAQPTSVFP</sequence>
<feature type="region of interest" description="Disordered" evidence="1">
    <location>
        <begin position="126"/>
        <end position="163"/>
    </location>
</feature>
<dbReference type="EMBL" id="KB557124">
    <property type="protein sequence ID" value="EMP29326.1"/>
    <property type="molecule type" value="Genomic_DNA"/>
</dbReference>
<protein>
    <submittedName>
        <fullName evidence="2">Uncharacterized protein</fullName>
    </submittedName>
</protein>
<feature type="compositionally biased region" description="Polar residues" evidence="1">
    <location>
        <begin position="148"/>
        <end position="163"/>
    </location>
</feature>
<dbReference type="AlphaFoldDB" id="M7AV59"/>
<dbReference type="Proteomes" id="UP000031443">
    <property type="component" value="Unassembled WGS sequence"/>
</dbReference>
<evidence type="ECO:0000313" key="2">
    <source>
        <dbReference type="EMBL" id="EMP29326.1"/>
    </source>
</evidence>
<keyword evidence="3" id="KW-1185">Reference proteome</keyword>